<gene>
    <name evidence="1" type="ORF">L9F63_005890</name>
</gene>
<evidence type="ECO:0000313" key="2">
    <source>
        <dbReference type="Proteomes" id="UP001233999"/>
    </source>
</evidence>
<dbReference type="Proteomes" id="UP001233999">
    <property type="component" value="Unassembled WGS sequence"/>
</dbReference>
<proteinExistence type="predicted"/>
<reference evidence="1" key="1">
    <citation type="journal article" date="2023" name="IScience">
        <title>Live-bearing cockroach genome reveals convergent evolutionary mechanisms linked to viviparity in insects and beyond.</title>
        <authorList>
            <person name="Fouks B."/>
            <person name="Harrison M.C."/>
            <person name="Mikhailova A.A."/>
            <person name="Marchal E."/>
            <person name="English S."/>
            <person name="Carruthers M."/>
            <person name="Jennings E.C."/>
            <person name="Chiamaka E.L."/>
            <person name="Frigard R.A."/>
            <person name="Pippel M."/>
            <person name="Attardo G.M."/>
            <person name="Benoit J.B."/>
            <person name="Bornberg-Bauer E."/>
            <person name="Tobe S.S."/>
        </authorList>
    </citation>
    <scope>NUCLEOTIDE SEQUENCE</scope>
    <source>
        <strain evidence="1">Stay&amp;Tobe</strain>
    </source>
</reference>
<evidence type="ECO:0000313" key="1">
    <source>
        <dbReference type="EMBL" id="KAJ9577517.1"/>
    </source>
</evidence>
<feature type="non-terminal residue" evidence="1">
    <location>
        <position position="75"/>
    </location>
</feature>
<accession>A0AAD7ZC82</accession>
<feature type="non-terminal residue" evidence="1">
    <location>
        <position position="1"/>
    </location>
</feature>
<comment type="caution">
    <text evidence="1">The sequence shown here is derived from an EMBL/GenBank/DDBJ whole genome shotgun (WGS) entry which is preliminary data.</text>
</comment>
<dbReference type="AlphaFoldDB" id="A0AAD7ZC82"/>
<dbReference type="EMBL" id="JASPKZ010009355">
    <property type="protein sequence ID" value="KAJ9577517.1"/>
    <property type="molecule type" value="Genomic_DNA"/>
</dbReference>
<sequence>FRLLKLSAINKRKRLIDCLQEDCYIQGHQEYKLHLWKYKFTRNIKIKHNYSRTYLLALAKVRDQTHPRLISEFYV</sequence>
<reference evidence="1" key="2">
    <citation type="submission" date="2023-05" db="EMBL/GenBank/DDBJ databases">
        <authorList>
            <person name="Fouks B."/>
        </authorList>
    </citation>
    <scope>NUCLEOTIDE SEQUENCE</scope>
    <source>
        <strain evidence="1">Stay&amp;Tobe</strain>
        <tissue evidence="1">Testes</tissue>
    </source>
</reference>
<organism evidence="1 2">
    <name type="scientific">Diploptera punctata</name>
    <name type="common">Pacific beetle cockroach</name>
    <dbReference type="NCBI Taxonomy" id="6984"/>
    <lineage>
        <taxon>Eukaryota</taxon>
        <taxon>Metazoa</taxon>
        <taxon>Ecdysozoa</taxon>
        <taxon>Arthropoda</taxon>
        <taxon>Hexapoda</taxon>
        <taxon>Insecta</taxon>
        <taxon>Pterygota</taxon>
        <taxon>Neoptera</taxon>
        <taxon>Polyneoptera</taxon>
        <taxon>Dictyoptera</taxon>
        <taxon>Blattodea</taxon>
        <taxon>Blaberoidea</taxon>
        <taxon>Blaberidae</taxon>
        <taxon>Diplopterinae</taxon>
        <taxon>Diploptera</taxon>
    </lineage>
</organism>
<protein>
    <submittedName>
        <fullName evidence="1">Uncharacterized protein</fullName>
    </submittedName>
</protein>
<name>A0AAD7ZC82_DIPPU</name>
<keyword evidence="2" id="KW-1185">Reference proteome</keyword>